<evidence type="ECO:0000313" key="1">
    <source>
        <dbReference type="EMBL" id="CAB3257001.1"/>
    </source>
</evidence>
<dbReference type="EMBL" id="CADEBC010000590">
    <property type="protein sequence ID" value="CAB3257001.1"/>
    <property type="molecule type" value="Genomic_DNA"/>
</dbReference>
<comment type="caution">
    <text evidence="1">The sequence shown here is derived from an EMBL/GenBank/DDBJ whole genome shotgun (WGS) entry which is preliminary data.</text>
</comment>
<accession>A0A8S1BBQ4</accession>
<proteinExistence type="predicted"/>
<dbReference type="Proteomes" id="UP000494106">
    <property type="component" value="Unassembled WGS sequence"/>
</dbReference>
<organism evidence="1 2">
    <name type="scientific">Arctia plantaginis</name>
    <name type="common">Wood tiger moth</name>
    <name type="synonym">Phalaena plantaginis</name>
    <dbReference type="NCBI Taxonomy" id="874455"/>
    <lineage>
        <taxon>Eukaryota</taxon>
        <taxon>Metazoa</taxon>
        <taxon>Ecdysozoa</taxon>
        <taxon>Arthropoda</taxon>
        <taxon>Hexapoda</taxon>
        <taxon>Insecta</taxon>
        <taxon>Pterygota</taxon>
        <taxon>Neoptera</taxon>
        <taxon>Endopterygota</taxon>
        <taxon>Lepidoptera</taxon>
        <taxon>Glossata</taxon>
        <taxon>Ditrysia</taxon>
        <taxon>Noctuoidea</taxon>
        <taxon>Erebidae</taxon>
        <taxon>Arctiinae</taxon>
        <taxon>Arctia</taxon>
    </lineage>
</organism>
<protein>
    <submittedName>
        <fullName evidence="1">Uncharacterized protein</fullName>
    </submittedName>
</protein>
<evidence type="ECO:0000313" key="2">
    <source>
        <dbReference type="Proteomes" id="UP000494106"/>
    </source>
</evidence>
<sequence>MLKKDYEKYRMGILETNLLTTGSQKKAYKQLYTERRWIPTLKTQKTLERSMLVIKLSDKTKNEDIRKKTKLIDAE</sequence>
<keyword evidence="2" id="KW-1185">Reference proteome</keyword>
<dbReference type="AlphaFoldDB" id="A0A8S1BBQ4"/>
<gene>
    <name evidence="1" type="ORF">APLA_LOCUS15699</name>
</gene>
<name>A0A8S1BBQ4_ARCPL</name>
<reference evidence="1 2" key="1">
    <citation type="submission" date="2020-04" db="EMBL/GenBank/DDBJ databases">
        <authorList>
            <person name="Wallbank WR R."/>
            <person name="Pardo Diaz C."/>
            <person name="Kozak K."/>
            <person name="Martin S."/>
            <person name="Jiggins C."/>
            <person name="Moest M."/>
            <person name="Warren A I."/>
            <person name="Byers J.R.P. K."/>
            <person name="Montejo-Kovacevich G."/>
            <person name="Yen C E."/>
        </authorList>
    </citation>
    <scope>NUCLEOTIDE SEQUENCE [LARGE SCALE GENOMIC DNA]</scope>
</reference>
<dbReference type="OrthoDB" id="410104at2759"/>